<dbReference type="GO" id="GO:0004518">
    <property type="term" value="F:nuclease activity"/>
    <property type="evidence" value="ECO:0007669"/>
    <property type="project" value="UniProtKB-KW"/>
</dbReference>
<keyword evidence="5" id="KW-0227">DNA damage</keyword>
<sequence length="549" mass="61281">MPSLRQRLLPLDRLLYPLLLLCDPSKMMIVRVRSNLGLWRVKLHNDDVANVEDVHNELKTLHPQLEHYQYVKPFSLDVAMTIPLDTKAPLKMQGIDNGAIIYCRWEETAASSTETQQQSQSNEAERRTDISTGKDSVQNKVTCNVPPKPPTQQQSACNRNPMMPSSKIRGETHVQKQEIVELLASSSDDDDEDSVVLISPPRKSNAVFKKSASKSSSDQQLPRKRQRSTSPTRASTTDVTSRKKSSSSSTGTSRLFVTSDCPTNFQIASYNVWFGPPDPDVGQLYPKERMTAIVECIQNACMTHSTDNPLLFIGFQELTPSLVDYLKPLLGQIGYKLCTQSLGFGGSSYGVGVAVPQDLDIVKHEFIPYSNTQQGRGLLYIKTPTFLLGTTHLESYTSQQSDGSKEREKQIVDAALFCKTQLEVSSSLKLAVIVGDLNWDDERKQKRSEATNKNLLSLLPGGWKDAGEPFDYTYDAKENPMLGGNLRRRFDRCIYYSNSLECLELRKIGQEAIPGLVWQKKNPYTGKSKPMAVTPSDHFGLVLSFGKAS</sequence>
<dbReference type="InterPro" id="IPR051547">
    <property type="entry name" value="TDP2-like"/>
</dbReference>
<dbReference type="Proteomes" id="UP000693970">
    <property type="component" value="Unassembled WGS sequence"/>
</dbReference>
<dbReference type="GO" id="GO:0005737">
    <property type="term" value="C:cytoplasm"/>
    <property type="evidence" value="ECO:0007669"/>
    <property type="project" value="TreeGrafter"/>
</dbReference>
<evidence type="ECO:0000256" key="3">
    <source>
        <dbReference type="ARBA" id="ARBA00022722"/>
    </source>
</evidence>
<evidence type="ECO:0000256" key="2">
    <source>
        <dbReference type="ARBA" id="ARBA00004123"/>
    </source>
</evidence>
<evidence type="ECO:0000256" key="10">
    <source>
        <dbReference type="SAM" id="MobiDB-lite"/>
    </source>
</evidence>
<feature type="region of interest" description="Disordered" evidence="10">
    <location>
        <begin position="111"/>
        <end position="170"/>
    </location>
</feature>
<comment type="subcellular location">
    <subcellularLocation>
        <location evidence="2">Nucleus</location>
    </subcellularLocation>
</comment>
<feature type="compositionally biased region" description="Low complexity" evidence="10">
    <location>
        <begin position="111"/>
        <end position="122"/>
    </location>
</feature>
<name>A0A9K3LPW4_9STRA</name>
<reference evidence="12" key="1">
    <citation type="journal article" date="2021" name="Sci. Rep.">
        <title>Diploid genomic architecture of Nitzschia inconspicua, an elite biomass production diatom.</title>
        <authorList>
            <person name="Oliver A."/>
            <person name="Podell S."/>
            <person name="Pinowska A."/>
            <person name="Traller J.C."/>
            <person name="Smith S.R."/>
            <person name="McClure R."/>
            <person name="Beliaev A."/>
            <person name="Bohutskyi P."/>
            <person name="Hill E.A."/>
            <person name="Rabines A."/>
            <person name="Zheng H."/>
            <person name="Allen L.Z."/>
            <person name="Kuo A."/>
            <person name="Grigoriev I.V."/>
            <person name="Allen A.E."/>
            <person name="Hazlebeck D."/>
            <person name="Allen E.E."/>
        </authorList>
    </citation>
    <scope>NUCLEOTIDE SEQUENCE</scope>
    <source>
        <strain evidence="12">Hildebrandi</strain>
    </source>
</reference>
<dbReference type="PANTHER" id="PTHR15822:SF4">
    <property type="entry name" value="TYROSYL-DNA PHOSPHODIESTERASE 2"/>
    <property type="match status" value="1"/>
</dbReference>
<feature type="compositionally biased region" description="Low complexity" evidence="10">
    <location>
        <begin position="203"/>
        <end position="217"/>
    </location>
</feature>
<keyword evidence="6" id="KW-0378">Hydrolase</keyword>
<feature type="domain" description="Endonuclease/exonuclease/phosphatase" evidence="11">
    <location>
        <begin position="268"/>
        <end position="538"/>
    </location>
</feature>
<evidence type="ECO:0000256" key="8">
    <source>
        <dbReference type="ARBA" id="ARBA00023204"/>
    </source>
</evidence>
<dbReference type="AlphaFoldDB" id="A0A9K3LPW4"/>
<dbReference type="GO" id="GO:0003697">
    <property type="term" value="F:single-stranded DNA binding"/>
    <property type="evidence" value="ECO:0007669"/>
    <property type="project" value="TreeGrafter"/>
</dbReference>
<comment type="caution">
    <text evidence="12">The sequence shown here is derived from an EMBL/GenBank/DDBJ whole genome shotgun (WGS) entry which is preliminary data.</text>
</comment>
<evidence type="ECO:0000256" key="4">
    <source>
        <dbReference type="ARBA" id="ARBA00022723"/>
    </source>
</evidence>
<evidence type="ECO:0000256" key="7">
    <source>
        <dbReference type="ARBA" id="ARBA00022842"/>
    </source>
</evidence>
<dbReference type="PANTHER" id="PTHR15822">
    <property type="entry name" value="TRAF AND TNF RECEPTOR-ASSOCIATED PROTEIN"/>
    <property type="match status" value="1"/>
</dbReference>
<dbReference type="GO" id="GO:0070260">
    <property type="term" value="F:5'-tyrosyl-DNA phosphodiesterase activity"/>
    <property type="evidence" value="ECO:0007669"/>
    <property type="project" value="TreeGrafter"/>
</dbReference>
<reference evidence="12" key="2">
    <citation type="submission" date="2021-04" db="EMBL/GenBank/DDBJ databases">
        <authorList>
            <person name="Podell S."/>
        </authorList>
    </citation>
    <scope>NUCLEOTIDE SEQUENCE</scope>
    <source>
        <strain evidence="12">Hildebrandi</strain>
    </source>
</reference>
<evidence type="ECO:0000256" key="1">
    <source>
        <dbReference type="ARBA" id="ARBA00001946"/>
    </source>
</evidence>
<dbReference type="Pfam" id="PF03372">
    <property type="entry name" value="Exo_endo_phos"/>
    <property type="match status" value="1"/>
</dbReference>
<evidence type="ECO:0000256" key="5">
    <source>
        <dbReference type="ARBA" id="ARBA00022763"/>
    </source>
</evidence>
<dbReference type="GO" id="GO:0046872">
    <property type="term" value="F:metal ion binding"/>
    <property type="evidence" value="ECO:0007669"/>
    <property type="project" value="UniProtKB-KW"/>
</dbReference>
<keyword evidence="13" id="KW-1185">Reference proteome</keyword>
<proteinExistence type="predicted"/>
<dbReference type="InterPro" id="IPR005135">
    <property type="entry name" value="Endo/exonuclease/phosphatase"/>
</dbReference>
<dbReference type="EMBL" id="JAGRRH010000007">
    <property type="protein sequence ID" value="KAG7366395.1"/>
    <property type="molecule type" value="Genomic_DNA"/>
</dbReference>
<keyword evidence="4" id="KW-0479">Metal-binding</keyword>
<dbReference type="GO" id="GO:0006302">
    <property type="term" value="P:double-strand break repair"/>
    <property type="evidence" value="ECO:0007669"/>
    <property type="project" value="TreeGrafter"/>
</dbReference>
<keyword evidence="8" id="KW-0234">DNA repair</keyword>
<evidence type="ECO:0000313" key="13">
    <source>
        <dbReference type="Proteomes" id="UP000693970"/>
    </source>
</evidence>
<keyword evidence="9" id="KW-0539">Nucleus</keyword>
<feature type="region of interest" description="Disordered" evidence="10">
    <location>
        <begin position="183"/>
        <end position="253"/>
    </location>
</feature>
<protein>
    <recommendedName>
        <fullName evidence="11">Endonuclease/exonuclease/phosphatase domain-containing protein</fullName>
    </recommendedName>
</protein>
<feature type="compositionally biased region" description="Polar residues" evidence="10">
    <location>
        <begin position="130"/>
        <end position="142"/>
    </location>
</feature>
<gene>
    <name evidence="12" type="ORF">IV203_029065</name>
</gene>
<evidence type="ECO:0000256" key="9">
    <source>
        <dbReference type="ARBA" id="ARBA00023242"/>
    </source>
</evidence>
<organism evidence="12 13">
    <name type="scientific">Nitzschia inconspicua</name>
    <dbReference type="NCBI Taxonomy" id="303405"/>
    <lineage>
        <taxon>Eukaryota</taxon>
        <taxon>Sar</taxon>
        <taxon>Stramenopiles</taxon>
        <taxon>Ochrophyta</taxon>
        <taxon>Bacillariophyta</taxon>
        <taxon>Bacillariophyceae</taxon>
        <taxon>Bacillariophycidae</taxon>
        <taxon>Bacillariales</taxon>
        <taxon>Bacillariaceae</taxon>
        <taxon>Nitzschia</taxon>
    </lineage>
</organism>
<evidence type="ECO:0000313" key="12">
    <source>
        <dbReference type="EMBL" id="KAG7366395.1"/>
    </source>
</evidence>
<keyword evidence="7" id="KW-0460">Magnesium</keyword>
<evidence type="ECO:0000256" key="6">
    <source>
        <dbReference type="ARBA" id="ARBA00022801"/>
    </source>
</evidence>
<dbReference type="GO" id="GO:0005634">
    <property type="term" value="C:nucleus"/>
    <property type="evidence" value="ECO:0007669"/>
    <property type="project" value="UniProtKB-SubCell"/>
</dbReference>
<accession>A0A9K3LPW4</accession>
<keyword evidence="3" id="KW-0540">Nuclease</keyword>
<dbReference type="OrthoDB" id="9975959at2759"/>
<evidence type="ECO:0000259" key="11">
    <source>
        <dbReference type="Pfam" id="PF03372"/>
    </source>
</evidence>
<comment type="cofactor">
    <cofactor evidence="1">
        <name>Mg(2+)</name>
        <dbReference type="ChEBI" id="CHEBI:18420"/>
    </cofactor>
</comment>